<evidence type="ECO:0000313" key="2">
    <source>
        <dbReference type="EMBL" id="SAM00538.1"/>
    </source>
</evidence>
<proteinExistence type="predicted"/>
<dbReference type="PANTHER" id="PTHR46910">
    <property type="entry name" value="TRANSCRIPTION FACTOR PDR1"/>
    <property type="match status" value="1"/>
</dbReference>
<dbReference type="CDD" id="cd12148">
    <property type="entry name" value="fungal_TF_MHR"/>
    <property type="match status" value="1"/>
</dbReference>
<keyword evidence="1" id="KW-0539">Nucleus</keyword>
<dbReference type="InParanoid" id="A0A163M227"/>
<dbReference type="AlphaFoldDB" id="A0A163M227"/>
<dbReference type="EMBL" id="LT553219">
    <property type="protein sequence ID" value="SAM00538.1"/>
    <property type="molecule type" value="Genomic_DNA"/>
</dbReference>
<dbReference type="OrthoDB" id="2256548at2759"/>
<keyword evidence="3" id="KW-1185">Reference proteome</keyword>
<evidence type="ECO:0008006" key="4">
    <source>
        <dbReference type="Google" id="ProtNLM"/>
    </source>
</evidence>
<dbReference type="InterPro" id="IPR050987">
    <property type="entry name" value="AtrR-like"/>
</dbReference>
<evidence type="ECO:0000313" key="3">
    <source>
        <dbReference type="Proteomes" id="UP000078561"/>
    </source>
</evidence>
<reference evidence="2" key="1">
    <citation type="submission" date="2016-04" db="EMBL/GenBank/DDBJ databases">
        <authorList>
            <person name="Evans L.H."/>
            <person name="Alamgir A."/>
            <person name="Owens N."/>
            <person name="Weber N.D."/>
            <person name="Virtaneva K."/>
            <person name="Barbian K."/>
            <person name="Babar A."/>
            <person name="Rosenke K."/>
        </authorList>
    </citation>
    <scope>NUCLEOTIDE SEQUENCE [LARGE SCALE GENOMIC DNA]</scope>
    <source>
        <strain evidence="2">CBS 101.48</strain>
    </source>
</reference>
<organism evidence="2">
    <name type="scientific">Absidia glauca</name>
    <name type="common">Pin mould</name>
    <dbReference type="NCBI Taxonomy" id="4829"/>
    <lineage>
        <taxon>Eukaryota</taxon>
        <taxon>Fungi</taxon>
        <taxon>Fungi incertae sedis</taxon>
        <taxon>Mucoromycota</taxon>
        <taxon>Mucoromycotina</taxon>
        <taxon>Mucoromycetes</taxon>
        <taxon>Mucorales</taxon>
        <taxon>Cunninghamellaceae</taxon>
        <taxon>Absidia</taxon>
    </lineage>
</organism>
<name>A0A163M227_ABSGL</name>
<sequence length="659" mass="75934">MELVLGKHNGVVIKGKNPRRPRMRKEEERLLLESTMRLNEMIQSEAAVGSRAIKGQQPPQHVLDMIKSDKWTVEERTPGEFTITLHNSHHLFHFIHTLSRSGIYQQPQGMYSIPSAGNEAKILAHPARKYTLLPYINFHGELYAKPIWKPRTHWSLFDTALPAILDDCIHHLLCCMNHYYPIRPKRVMIKWYNSLAAPSKDPLVLAIGLFWARHVFIHHFPSGLLTVKDNKIVEAVQCRLAELVREALSDCFDVPHIHHVYALSLCNMTNRIAKEQKALWHTVAVRMAITLCIRPCEHPTTDQAELESRVWWYLFHVDHFLLESGIIPSSLLTPQSDDHDALLALLRPMPCTMDEPDEAMGALVWSHILKLWLIRRKLVKEIEQTDPREENKMLALKRKVHSTMDQWQSELPSELQLDSSFTGLEGPTIATEACYVISMERCTNMSLLMRLFFPVTSSIPGMDSPSLPENAYAPVQLKGWKRDAVMAVVECSIEFVRIRGTLVQFSPCQTWPGDLKRTVEMLISCMQFNDSEVVVRSQLCLMRALRVLRCYEELQWRDDTCMELIIQIEQALEPAADAYNVEHNTINGSVLYYEEKGFLQPPSTSLNKKKKKPTHSLDGVMLFDRKLQPRNQYYQPPASTDPQDQLSRMMVFEDTSKYH</sequence>
<dbReference type="PANTHER" id="PTHR46910:SF1">
    <property type="entry name" value="MISCELLANEOUS ZN(II)2CYS6 TRANSCRIPTION FACTOR (EUROFUNG)-RELATED"/>
    <property type="match status" value="1"/>
</dbReference>
<evidence type="ECO:0000256" key="1">
    <source>
        <dbReference type="ARBA" id="ARBA00023242"/>
    </source>
</evidence>
<dbReference type="GO" id="GO:0003700">
    <property type="term" value="F:DNA-binding transcription factor activity"/>
    <property type="evidence" value="ECO:0007669"/>
    <property type="project" value="InterPro"/>
</dbReference>
<dbReference type="Proteomes" id="UP000078561">
    <property type="component" value="Unassembled WGS sequence"/>
</dbReference>
<accession>A0A163M227</accession>
<protein>
    <recommendedName>
        <fullName evidence="4">Transcription factor domain-containing protein</fullName>
    </recommendedName>
</protein>
<gene>
    <name evidence="2" type="primary">ABSGL_06226.1 scaffold 7705</name>
</gene>